<feature type="transmembrane region" description="Helical" evidence="1">
    <location>
        <begin position="93"/>
        <end position="112"/>
    </location>
</feature>
<feature type="transmembrane region" description="Helical" evidence="1">
    <location>
        <begin position="69"/>
        <end position="87"/>
    </location>
</feature>
<organism evidence="2 3">
    <name type="scientific">Stenotrophomonas maltophilia</name>
    <name type="common">Pseudomonas maltophilia</name>
    <name type="synonym">Xanthomonas maltophilia</name>
    <dbReference type="NCBI Taxonomy" id="40324"/>
    <lineage>
        <taxon>Bacteria</taxon>
        <taxon>Pseudomonadati</taxon>
        <taxon>Pseudomonadota</taxon>
        <taxon>Gammaproteobacteria</taxon>
        <taxon>Lysobacterales</taxon>
        <taxon>Lysobacteraceae</taxon>
        <taxon>Stenotrophomonas</taxon>
        <taxon>Stenotrophomonas maltophilia group</taxon>
    </lineage>
</organism>
<name>A0A246HMX0_STEMA</name>
<evidence type="ECO:0000256" key="1">
    <source>
        <dbReference type="SAM" id="Phobius"/>
    </source>
</evidence>
<evidence type="ECO:0008006" key="4">
    <source>
        <dbReference type="Google" id="ProtNLM"/>
    </source>
</evidence>
<sequence>MDSNTASPYSPKWQFRFNFFEQHGAPNSPTFKAAYKTLPFGQKIKVNFNFFALFFSWIYLLILGMWRKALTILGITLVLMVVVAFLPDVVGRAIGVAWSVLIALTTNYSYYLEKVKGDTSWNPFAGMRW</sequence>
<comment type="caution">
    <text evidence="2">The sequence shown here is derived from an EMBL/GenBank/DDBJ whole genome shotgun (WGS) entry which is preliminary data.</text>
</comment>
<accession>A0A246HMX0</accession>
<evidence type="ECO:0000313" key="2">
    <source>
        <dbReference type="EMBL" id="OWQ54037.1"/>
    </source>
</evidence>
<gene>
    <name evidence="2" type="ORF">CEE60_10320</name>
</gene>
<keyword evidence="1" id="KW-0812">Transmembrane</keyword>
<dbReference type="AlphaFoldDB" id="A0A246HMX0"/>
<evidence type="ECO:0000313" key="3">
    <source>
        <dbReference type="Proteomes" id="UP000198157"/>
    </source>
</evidence>
<feature type="transmembrane region" description="Helical" evidence="1">
    <location>
        <begin position="44"/>
        <end position="62"/>
    </location>
</feature>
<dbReference type="Pfam" id="PF10947">
    <property type="entry name" value="DUF2628"/>
    <property type="match status" value="1"/>
</dbReference>
<dbReference type="Proteomes" id="UP000198157">
    <property type="component" value="Unassembled WGS sequence"/>
</dbReference>
<keyword evidence="1" id="KW-1133">Transmembrane helix</keyword>
<protein>
    <recommendedName>
        <fullName evidence="4">DUF2628 domain-containing protein</fullName>
    </recommendedName>
</protein>
<dbReference type="EMBL" id="NIVS01000020">
    <property type="protein sequence ID" value="OWQ54037.1"/>
    <property type="molecule type" value="Genomic_DNA"/>
</dbReference>
<reference evidence="2 3" key="1">
    <citation type="submission" date="2017-06" db="EMBL/GenBank/DDBJ databases">
        <authorList>
            <person name="Kim H.J."/>
            <person name="Triplett B.A."/>
        </authorList>
    </citation>
    <scope>NUCLEOTIDE SEQUENCE [LARGE SCALE GENOMIC DNA]</scope>
    <source>
        <strain evidence="2 3">13146</strain>
    </source>
</reference>
<keyword evidence="1" id="KW-0472">Membrane</keyword>
<dbReference type="OrthoDB" id="4727912at2"/>
<proteinExistence type="predicted"/>
<dbReference type="InterPro" id="IPR024399">
    <property type="entry name" value="DUF2628"/>
</dbReference>